<sequence length="155" mass="17450">MLIVQSTLSFLQNKAEERFNAKESRFSHRRRSAALRQNTERVRRTQKDLHSARQEHSCGSGALSSEGLVARQTPPISSKDSRLQSAAVGVEAVKSDGIAPNRGSSSVREHRDWQLTREHVCPPQTVLQQQKENQTEGMKAMRTCAGKRKHVKFSE</sequence>
<evidence type="ECO:0000256" key="1">
    <source>
        <dbReference type="SAM" id="MobiDB-lite"/>
    </source>
</evidence>
<organism evidence="2 3">
    <name type="scientific">Fukomys damarensis</name>
    <name type="common">Damaraland mole rat</name>
    <name type="synonym">Cryptomys damarensis</name>
    <dbReference type="NCBI Taxonomy" id="885580"/>
    <lineage>
        <taxon>Eukaryota</taxon>
        <taxon>Metazoa</taxon>
        <taxon>Chordata</taxon>
        <taxon>Craniata</taxon>
        <taxon>Vertebrata</taxon>
        <taxon>Euteleostomi</taxon>
        <taxon>Mammalia</taxon>
        <taxon>Eutheria</taxon>
        <taxon>Euarchontoglires</taxon>
        <taxon>Glires</taxon>
        <taxon>Rodentia</taxon>
        <taxon>Hystricomorpha</taxon>
        <taxon>Bathyergidae</taxon>
        <taxon>Fukomys</taxon>
    </lineage>
</organism>
<dbReference type="Proteomes" id="UP000028990">
    <property type="component" value="Unassembled WGS sequence"/>
</dbReference>
<proteinExistence type="predicted"/>
<dbReference type="EMBL" id="KN120802">
    <property type="protein sequence ID" value="KFO37533.1"/>
    <property type="molecule type" value="Genomic_DNA"/>
</dbReference>
<feature type="region of interest" description="Disordered" evidence="1">
    <location>
        <begin position="128"/>
        <end position="155"/>
    </location>
</feature>
<evidence type="ECO:0000313" key="3">
    <source>
        <dbReference type="Proteomes" id="UP000028990"/>
    </source>
</evidence>
<feature type="compositionally biased region" description="Basic residues" evidence="1">
    <location>
        <begin position="145"/>
        <end position="155"/>
    </location>
</feature>
<reference evidence="2 3" key="1">
    <citation type="submission" date="2013-11" db="EMBL/GenBank/DDBJ databases">
        <title>The Damaraland mole rat (Fukomys damarensis) genome and evolution of African mole rats.</title>
        <authorList>
            <person name="Gladyshev V.N."/>
            <person name="Fang X."/>
        </authorList>
    </citation>
    <scope>NUCLEOTIDE SEQUENCE [LARGE SCALE GENOMIC DNA]</scope>
    <source>
        <tissue evidence="2">Liver</tissue>
    </source>
</reference>
<dbReference type="AlphaFoldDB" id="A0A091E487"/>
<keyword evidence="3" id="KW-1185">Reference proteome</keyword>
<feature type="compositionally biased region" description="Basic and acidic residues" evidence="1">
    <location>
        <begin position="38"/>
        <end position="56"/>
    </location>
</feature>
<name>A0A091E487_FUKDA</name>
<evidence type="ECO:0000313" key="2">
    <source>
        <dbReference type="EMBL" id="KFO37533.1"/>
    </source>
</evidence>
<feature type="region of interest" description="Disordered" evidence="1">
    <location>
        <begin position="22"/>
        <end position="84"/>
    </location>
</feature>
<accession>A0A091E487</accession>
<gene>
    <name evidence="2" type="ORF">H920_01018</name>
</gene>
<protein>
    <submittedName>
        <fullName evidence="2">Uncharacterized protein</fullName>
    </submittedName>
</protein>